<evidence type="ECO:0000259" key="2">
    <source>
        <dbReference type="PROSITE" id="PS50106"/>
    </source>
</evidence>
<evidence type="ECO:0000313" key="4">
    <source>
        <dbReference type="Proteomes" id="UP000002222"/>
    </source>
</evidence>
<name>D1B4D0_SULD5</name>
<organism evidence="3 4">
    <name type="scientific">Sulfurospirillum deleyianum (strain ATCC 51133 / DSM 6946 / 5175)</name>
    <dbReference type="NCBI Taxonomy" id="525898"/>
    <lineage>
        <taxon>Bacteria</taxon>
        <taxon>Pseudomonadati</taxon>
        <taxon>Campylobacterota</taxon>
        <taxon>Epsilonproteobacteria</taxon>
        <taxon>Campylobacterales</taxon>
        <taxon>Sulfurospirillaceae</taxon>
        <taxon>Sulfurospirillum</taxon>
    </lineage>
</organism>
<proteinExistence type="predicted"/>
<dbReference type="KEGG" id="sdl:Sdel_1935"/>
<dbReference type="HOGENOM" id="CLU_066393_0_0_7"/>
<feature type="signal peptide" evidence="1">
    <location>
        <begin position="1"/>
        <end position="17"/>
    </location>
</feature>
<dbReference type="OrthoDB" id="5338305at2"/>
<keyword evidence="1" id="KW-0732">Signal</keyword>
<dbReference type="SMART" id="SM00228">
    <property type="entry name" value="PDZ"/>
    <property type="match status" value="2"/>
</dbReference>
<dbReference type="eggNOG" id="COG0793">
    <property type="taxonomic scope" value="Bacteria"/>
</dbReference>
<dbReference type="InterPro" id="IPR041489">
    <property type="entry name" value="PDZ_6"/>
</dbReference>
<gene>
    <name evidence="3" type="ordered locus">Sdel_1935</name>
</gene>
<dbReference type="RefSeq" id="WP_012857698.1">
    <property type="nucleotide sequence ID" value="NC_013512.1"/>
</dbReference>
<reference evidence="3 4" key="2">
    <citation type="journal article" date="2010" name="Stand. Genomic Sci.">
        <title>Complete genome sequence of Sulfurospirillum deleyianum type strain (5175).</title>
        <authorList>
            <person name="Sikorski J."/>
            <person name="Lapidus A."/>
            <person name="Copeland A."/>
            <person name="Glavina Del Rio T."/>
            <person name="Nolan M."/>
            <person name="Lucas S."/>
            <person name="Chen F."/>
            <person name="Tice H."/>
            <person name="Cheng J.F."/>
            <person name="Saunders E."/>
            <person name="Bruce D."/>
            <person name="Goodwin L."/>
            <person name="Pitluck S."/>
            <person name="Ovchinnikova G."/>
            <person name="Pati A."/>
            <person name="Ivanova N."/>
            <person name="Mavromatis K."/>
            <person name="Chen A."/>
            <person name="Palaniappan K."/>
            <person name="Chain P."/>
            <person name="Land M."/>
            <person name="Hauser L."/>
            <person name="Chang Y.J."/>
            <person name="Jeffries C.D."/>
            <person name="Brettin T."/>
            <person name="Detter J.C."/>
            <person name="Han C."/>
            <person name="Rohde M."/>
            <person name="Lang E."/>
            <person name="Spring S."/>
            <person name="Goker M."/>
            <person name="Bristow J."/>
            <person name="Eisen J.A."/>
            <person name="Markowitz V."/>
            <person name="Hugenholtz P."/>
            <person name="Kyrpides N.C."/>
            <person name="Klenk H.P."/>
        </authorList>
    </citation>
    <scope>NUCLEOTIDE SEQUENCE [LARGE SCALE GENOMIC DNA]</scope>
    <source>
        <strain evidence="4">ATCC 51133 / DSM 6946 / 5175</strain>
    </source>
</reference>
<feature type="domain" description="PDZ" evidence="2">
    <location>
        <begin position="285"/>
        <end position="329"/>
    </location>
</feature>
<dbReference type="AlphaFoldDB" id="D1B4D0"/>
<dbReference type="InterPro" id="IPR001478">
    <property type="entry name" value="PDZ"/>
</dbReference>
<evidence type="ECO:0000313" key="3">
    <source>
        <dbReference type="EMBL" id="ACZ12950.1"/>
    </source>
</evidence>
<feature type="chain" id="PRO_5003020772" evidence="1">
    <location>
        <begin position="18"/>
        <end position="357"/>
    </location>
</feature>
<dbReference type="SUPFAM" id="SSF50156">
    <property type="entry name" value="PDZ domain-like"/>
    <property type="match status" value="2"/>
</dbReference>
<dbReference type="EMBL" id="CP001816">
    <property type="protein sequence ID" value="ACZ12950.1"/>
    <property type="molecule type" value="Genomic_DNA"/>
</dbReference>
<evidence type="ECO:0000256" key="1">
    <source>
        <dbReference type="SAM" id="SignalP"/>
    </source>
</evidence>
<accession>D1B4D0</accession>
<keyword evidence="4" id="KW-1185">Reference proteome</keyword>
<dbReference type="Pfam" id="PF13180">
    <property type="entry name" value="PDZ_2"/>
    <property type="match status" value="1"/>
</dbReference>
<dbReference type="InterPro" id="IPR055911">
    <property type="entry name" value="DUF7488"/>
</dbReference>
<dbReference type="Pfam" id="PF24314">
    <property type="entry name" value="DUF7488"/>
    <property type="match status" value="1"/>
</dbReference>
<protein>
    <submittedName>
        <fullName evidence="3">PDZ/DHR/GLGF domain protein</fullName>
    </submittedName>
</protein>
<dbReference type="PROSITE" id="PS50106">
    <property type="entry name" value="PDZ"/>
    <property type="match status" value="1"/>
</dbReference>
<dbReference type="STRING" id="525898.Sdel_1935"/>
<dbReference type="InterPro" id="IPR036034">
    <property type="entry name" value="PDZ_sf"/>
</dbReference>
<dbReference type="Proteomes" id="UP000002222">
    <property type="component" value="Chromosome"/>
</dbReference>
<sequence precursor="true">MKRISFLWVMVVCTLFAAEAPVVANKAEFVYPDFSQCYEKNKASIVYFGTTRAIAVSEKYAVAYSKEKPNVPFVKHDYLSHLYLFESPKPLMPVKLKTTHELKLGEWLGSMTDKSIIAVNASKIGKSANDFFEFGGAGEANAVVGGLCCEMYGLGIGDKFFIGSEVLEQFVQGKTASFPELGVRIVDANESVQVDFVDPTFKEARLKAGDRITLLNGKKVSNVQEFGEVLKSFKDLSKVSAQVQRNSAWIEENILAPKVQPKKVAPPKVKKSAVPKKESYLQTKGFSFDNDLRITQIKPGSFAEKSGLKIGDRLMQVETTPISRVSQADESLRNVGNREIHLLFDRDDFQFFVTLKR</sequence>
<dbReference type="Gene3D" id="2.30.42.10">
    <property type="match status" value="2"/>
</dbReference>
<reference evidence="4" key="1">
    <citation type="submission" date="2009-11" db="EMBL/GenBank/DDBJ databases">
        <title>The complete genome of Sulfurospirillum deleyianum DSM 6946.</title>
        <authorList>
            <consortium name="US DOE Joint Genome Institute (JGI-PGF)"/>
            <person name="Lucas S."/>
            <person name="Copeland A."/>
            <person name="Lapidus A."/>
            <person name="Glavina del Rio T."/>
            <person name="Dalin E."/>
            <person name="Tice H."/>
            <person name="Bruce D."/>
            <person name="Goodwin L."/>
            <person name="Pitluck S."/>
            <person name="Kyrpides N."/>
            <person name="Mavromatis K."/>
            <person name="Ivanova N."/>
            <person name="Ovchinnikova G."/>
            <person name="Munk A.C."/>
            <person name="Lu M."/>
            <person name="Brettin T."/>
            <person name="Detter J.C."/>
            <person name="Han C."/>
            <person name="Tapia R."/>
            <person name="Larimer F."/>
            <person name="Land M."/>
            <person name="Hauser L."/>
            <person name="Markowitz V."/>
            <person name="Cheng J.F."/>
            <person name="Hugenholtz P."/>
            <person name="Woyke T."/>
            <person name="Wu D."/>
            <person name="Aumann P."/>
            <person name="Schneider S."/>
            <person name="Lang E."/>
            <person name="Spring S."/>
            <person name="Klenk H.P."/>
            <person name="Eisen J.A."/>
        </authorList>
    </citation>
    <scope>NUCLEOTIDE SEQUENCE [LARGE SCALE GENOMIC DNA]</scope>
    <source>
        <strain evidence="4">ATCC 51133 / DSM 6946 / 5175</strain>
    </source>
</reference>
<dbReference type="Pfam" id="PF17820">
    <property type="entry name" value="PDZ_6"/>
    <property type="match status" value="1"/>
</dbReference>